<dbReference type="Proteomes" id="UP000499080">
    <property type="component" value="Unassembled WGS sequence"/>
</dbReference>
<name>A0A4Y2LFR1_ARAVE</name>
<gene>
    <name evidence="1" type="ORF">AVEN_159161_1</name>
</gene>
<organism evidence="1 2">
    <name type="scientific">Araneus ventricosus</name>
    <name type="common">Orbweaver spider</name>
    <name type="synonym">Epeira ventricosa</name>
    <dbReference type="NCBI Taxonomy" id="182803"/>
    <lineage>
        <taxon>Eukaryota</taxon>
        <taxon>Metazoa</taxon>
        <taxon>Ecdysozoa</taxon>
        <taxon>Arthropoda</taxon>
        <taxon>Chelicerata</taxon>
        <taxon>Arachnida</taxon>
        <taxon>Araneae</taxon>
        <taxon>Araneomorphae</taxon>
        <taxon>Entelegynae</taxon>
        <taxon>Araneoidea</taxon>
        <taxon>Araneidae</taxon>
        <taxon>Araneus</taxon>
    </lineage>
</organism>
<accession>A0A4Y2LFR1</accession>
<reference evidence="1 2" key="1">
    <citation type="journal article" date="2019" name="Sci. Rep.">
        <title>Orb-weaving spider Araneus ventricosus genome elucidates the spidroin gene catalogue.</title>
        <authorList>
            <person name="Kono N."/>
            <person name="Nakamura H."/>
            <person name="Ohtoshi R."/>
            <person name="Moran D.A.P."/>
            <person name="Shinohara A."/>
            <person name="Yoshida Y."/>
            <person name="Fujiwara M."/>
            <person name="Mori M."/>
            <person name="Tomita M."/>
            <person name="Arakawa K."/>
        </authorList>
    </citation>
    <scope>NUCLEOTIDE SEQUENCE [LARGE SCALE GENOMIC DNA]</scope>
</reference>
<comment type="caution">
    <text evidence="1">The sequence shown here is derived from an EMBL/GenBank/DDBJ whole genome shotgun (WGS) entry which is preliminary data.</text>
</comment>
<proteinExistence type="predicted"/>
<keyword evidence="2" id="KW-1185">Reference proteome</keyword>
<evidence type="ECO:0000313" key="2">
    <source>
        <dbReference type="Proteomes" id="UP000499080"/>
    </source>
</evidence>
<sequence>MLATNQHCLGVYSGTPGWVGRRHFFRTLTTGKVPPPNPTGGTRIDPLVSRGSGGLAVLEFGPKGSGFKTRFYRRSTVDVDLVHIKFGVGRRPVTAMMRKFNLAPFILTCIELSHF</sequence>
<dbReference type="AlphaFoldDB" id="A0A4Y2LFR1"/>
<evidence type="ECO:0000313" key="1">
    <source>
        <dbReference type="EMBL" id="GBN13299.1"/>
    </source>
</evidence>
<protein>
    <submittedName>
        <fullName evidence="1">Uncharacterized protein</fullName>
    </submittedName>
</protein>
<dbReference type="EMBL" id="BGPR01005768">
    <property type="protein sequence ID" value="GBN13299.1"/>
    <property type="molecule type" value="Genomic_DNA"/>
</dbReference>